<dbReference type="Pfam" id="PF07715">
    <property type="entry name" value="Plug"/>
    <property type="match status" value="1"/>
</dbReference>
<dbReference type="Proteomes" id="UP000192610">
    <property type="component" value="Unassembled WGS sequence"/>
</dbReference>
<proteinExistence type="inferred from homology"/>
<evidence type="ECO:0000256" key="2">
    <source>
        <dbReference type="ARBA" id="ARBA00022448"/>
    </source>
</evidence>
<comment type="subcellular location">
    <subcellularLocation>
        <location evidence="1 11">Cell outer membrane</location>
        <topology evidence="1 11">Multi-pass membrane protein</topology>
    </subcellularLocation>
</comment>
<evidence type="ECO:0000256" key="11">
    <source>
        <dbReference type="PROSITE-ProRule" id="PRU01360"/>
    </source>
</evidence>
<comment type="caution">
    <text evidence="13">The sequence shown here is derived from an EMBL/GenBank/DDBJ whole genome shotgun (WGS) entry which is preliminary data.</text>
</comment>
<comment type="similarity">
    <text evidence="11">Belongs to the TonB-dependent receptor family.</text>
</comment>
<name>A0A1V9EGN6_9BACT</name>
<evidence type="ECO:0000256" key="8">
    <source>
        <dbReference type="ARBA" id="ARBA00023077"/>
    </source>
</evidence>
<evidence type="ECO:0000256" key="3">
    <source>
        <dbReference type="ARBA" id="ARBA00022452"/>
    </source>
</evidence>
<evidence type="ECO:0000256" key="5">
    <source>
        <dbReference type="ARBA" id="ARBA00022692"/>
    </source>
</evidence>
<keyword evidence="3 11" id="KW-1134">Transmembrane beta strand</keyword>
<dbReference type="InterPro" id="IPR012910">
    <property type="entry name" value="Plug_dom"/>
</dbReference>
<dbReference type="Pfam" id="PF13715">
    <property type="entry name" value="CarbopepD_reg_2"/>
    <property type="match status" value="1"/>
</dbReference>
<dbReference type="Gene3D" id="2.40.170.20">
    <property type="entry name" value="TonB-dependent receptor, beta-barrel domain"/>
    <property type="match status" value="1"/>
</dbReference>
<dbReference type="SUPFAM" id="SSF49464">
    <property type="entry name" value="Carboxypeptidase regulatory domain-like"/>
    <property type="match status" value="1"/>
</dbReference>
<evidence type="ECO:0000256" key="6">
    <source>
        <dbReference type="ARBA" id="ARBA00023004"/>
    </source>
</evidence>
<evidence type="ECO:0000256" key="9">
    <source>
        <dbReference type="ARBA" id="ARBA00023136"/>
    </source>
</evidence>
<keyword evidence="4" id="KW-0410">Iron transport</keyword>
<dbReference type="Gene3D" id="2.170.130.10">
    <property type="entry name" value="TonB-dependent receptor, plug domain"/>
    <property type="match status" value="1"/>
</dbReference>
<dbReference type="InterPro" id="IPR037066">
    <property type="entry name" value="Plug_dom_sf"/>
</dbReference>
<dbReference type="InterPro" id="IPR036942">
    <property type="entry name" value="Beta-barrel_TonB_sf"/>
</dbReference>
<keyword evidence="7" id="KW-0406">Ion transport</keyword>
<reference evidence="14" key="1">
    <citation type="submission" date="2016-04" db="EMBL/GenBank/DDBJ databases">
        <authorList>
            <person name="Chen L."/>
            <person name="Zhuang W."/>
            <person name="Wang G."/>
        </authorList>
    </citation>
    <scope>NUCLEOTIDE SEQUENCE [LARGE SCALE GENOMIC DNA]</scope>
    <source>
        <strain evidence="14">17621</strain>
    </source>
</reference>
<dbReference type="SUPFAM" id="SSF56935">
    <property type="entry name" value="Porins"/>
    <property type="match status" value="1"/>
</dbReference>
<dbReference type="PANTHER" id="PTHR32552">
    <property type="entry name" value="FERRICHROME IRON RECEPTOR-RELATED"/>
    <property type="match status" value="1"/>
</dbReference>
<dbReference type="InterPro" id="IPR008969">
    <property type="entry name" value="CarboxyPept-like_regulatory"/>
</dbReference>
<gene>
    <name evidence="13" type="ORF">A4H97_32755</name>
</gene>
<evidence type="ECO:0000313" key="14">
    <source>
        <dbReference type="Proteomes" id="UP000192610"/>
    </source>
</evidence>
<dbReference type="NCBIfam" id="TIGR04057">
    <property type="entry name" value="SusC_RagA_signa"/>
    <property type="match status" value="1"/>
</dbReference>
<evidence type="ECO:0000259" key="12">
    <source>
        <dbReference type="Pfam" id="PF07715"/>
    </source>
</evidence>
<keyword evidence="8" id="KW-0798">TonB box</keyword>
<dbReference type="NCBIfam" id="TIGR04056">
    <property type="entry name" value="OMP_RagA_SusC"/>
    <property type="match status" value="1"/>
</dbReference>
<dbReference type="PROSITE" id="PS52016">
    <property type="entry name" value="TONB_DEPENDENT_REC_3"/>
    <property type="match status" value="1"/>
</dbReference>
<keyword evidence="14" id="KW-1185">Reference proteome</keyword>
<dbReference type="InterPro" id="IPR039426">
    <property type="entry name" value="TonB-dep_rcpt-like"/>
</dbReference>
<feature type="domain" description="TonB-dependent receptor plug" evidence="12">
    <location>
        <begin position="107"/>
        <end position="210"/>
    </location>
</feature>
<evidence type="ECO:0000256" key="7">
    <source>
        <dbReference type="ARBA" id="ARBA00023065"/>
    </source>
</evidence>
<dbReference type="Gene3D" id="2.60.40.1120">
    <property type="entry name" value="Carboxypeptidase-like, regulatory domain"/>
    <property type="match status" value="1"/>
</dbReference>
<evidence type="ECO:0000256" key="10">
    <source>
        <dbReference type="ARBA" id="ARBA00023237"/>
    </source>
</evidence>
<keyword evidence="6" id="KW-0408">Iron</keyword>
<keyword evidence="10 11" id="KW-0998">Cell outer membrane</keyword>
<organism evidence="13 14">
    <name type="scientific">Niastella yeongjuensis</name>
    <dbReference type="NCBI Taxonomy" id="354355"/>
    <lineage>
        <taxon>Bacteria</taxon>
        <taxon>Pseudomonadati</taxon>
        <taxon>Bacteroidota</taxon>
        <taxon>Chitinophagia</taxon>
        <taxon>Chitinophagales</taxon>
        <taxon>Chitinophagaceae</taxon>
        <taxon>Niastella</taxon>
    </lineage>
</organism>
<keyword evidence="9 11" id="KW-0472">Membrane</keyword>
<evidence type="ECO:0000256" key="1">
    <source>
        <dbReference type="ARBA" id="ARBA00004571"/>
    </source>
</evidence>
<evidence type="ECO:0000313" key="13">
    <source>
        <dbReference type="EMBL" id="OQP45298.1"/>
    </source>
</evidence>
<dbReference type="AlphaFoldDB" id="A0A1V9EGN6"/>
<accession>A0A1V9EGN6</accession>
<evidence type="ECO:0000256" key="4">
    <source>
        <dbReference type="ARBA" id="ARBA00022496"/>
    </source>
</evidence>
<dbReference type="PANTHER" id="PTHR32552:SF81">
    <property type="entry name" value="TONB-DEPENDENT OUTER MEMBRANE RECEPTOR"/>
    <property type="match status" value="1"/>
</dbReference>
<dbReference type="InterPro" id="IPR023997">
    <property type="entry name" value="TonB-dep_OMP_SusC/RagA_CS"/>
</dbReference>
<keyword evidence="5 11" id="KW-0812">Transmembrane</keyword>
<dbReference type="GO" id="GO:0009279">
    <property type="term" value="C:cell outer membrane"/>
    <property type="evidence" value="ECO:0007669"/>
    <property type="project" value="UniProtKB-SubCell"/>
</dbReference>
<dbReference type="GO" id="GO:0006826">
    <property type="term" value="P:iron ion transport"/>
    <property type="evidence" value="ECO:0007669"/>
    <property type="project" value="UniProtKB-KW"/>
</dbReference>
<sequence>MQLTVDSVQGELAPPITISGKVFNTKGEPLSGANVNIKGTVIGAIVNNDGEFTLRVPDETVVLVISYQGYRPTEVRVRNNYNPSIVLETVSENLNEVVVLGYTSIAKRELTGAVSSLNPQMITRVQSNNLVQSLVGVPGLRVNGGASGVGDVRIRGNRSLLASNSPVIILDGMPYNESLNTIDQYDIASIDVLKDASATTLYGSKGSNGVIVITTKKALKGKTSITLDNYTGANIHVDGNLHPMNAEQYIQFKRDANQAVGIWNSPADDPKIFTAVELAGFGKVNNTAAQDYYNKLGFQTNSTLTIMNGGEKGSQKISLNFFDNKDRANTGYYNRYMLTTNIDQQVTKRLKVGVNGRLSYEFRQNSPGIGGNLLRYPPTVDFYDSTGQLITAPLGDPNMRNPLLDLNRDHNDSRSKAWVGLLKAYASYRFSDALTFSTNASLNAVFTWAGSYVDNQSATYSNALNKATIDNENKSFIAWNNVLNFKKHYGDHSIDATAVFELQNQQDFSSDMSGMDITLSQYKWYNIEASLQNQTISSNFLRTQMLSYVGRVQYGYKDRYLLSLTARSDGASQLAPGYKWQSFPAVGFAWRASDEQFMKTMRFIDDLKFRASYGVSGNNSIAAYATQGSLTTRYTIFGSTNGDIPYATNEPNQQPVPNLKWESTKSLNLGADFTLLHNRISGTFNYFISNTYDLLNRRKLPYTTGFNTVFDNIGKSRNRGYEIQLTGNVIEHRDLTLNVTMSFYHNKEELTELYDPRLTQDIANGWFVGYPVSDVTYDYTALGIWQTKEAAVAAIYGRTPGEIKIKDLNGDGKIDGNDRSIVGVERPTLQSSLIANLTWKHFDAAVDFYSEYGAIANDANTGSTFGGSIGRYNVSVIDYWTPTNPTNNAPQPRAGTSIAYLNTIGRHSNDYVRLRNATIGYTFSKGMLKGIEKLRIYGAVTNPWQYWSFLHEGGLSDRTIIANLGVNVSF</sequence>
<dbReference type="STRING" id="354355.SAMN05660816_02446"/>
<dbReference type="InterPro" id="IPR023996">
    <property type="entry name" value="TonB-dep_OMP_SusC/RagA"/>
</dbReference>
<protein>
    <recommendedName>
        <fullName evidence="12">TonB-dependent receptor plug domain-containing protein</fullName>
    </recommendedName>
</protein>
<keyword evidence="2 11" id="KW-0813">Transport</keyword>
<dbReference type="EMBL" id="LVXG01000031">
    <property type="protein sequence ID" value="OQP45298.1"/>
    <property type="molecule type" value="Genomic_DNA"/>
</dbReference>